<feature type="region of interest" description="Disordered" evidence="6">
    <location>
        <begin position="1"/>
        <end position="21"/>
    </location>
</feature>
<evidence type="ECO:0000256" key="2">
    <source>
        <dbReference type="ARBA" id="ARBA00022475"/>
    </source>
</evidence>
<evidence type="ECO:0000256" key="6">
    <source>
        <dbReference type="SAM" id="MobiDB-lite"/>
    </source>
</evidence>
<reference evidence="8 9" key="1">
    <citation type="submission" date="2024-06" db="EMBL/GenBank/DDBJ databases">
        <title>The Natural Products Discovery Center: Release of the First 8490 Sequenced Strains for Exploring Actinobacteria Biosynthetic Diversity.</title>
        <authorList>
            <person name="Kalkreuter E."/>
            <person name="Kautsar S.A."/>
            <person name="Yang D."/>
            <person name="Bader C.D."/>
            <person name="Teijaro C.N."/>
            <person name="Fluegel L."/>
            <person name="Davis C.M."/>
            <person name="Simpson J.R."/>
            <person name="Lauterbach L."/>
            <person name="Steele A.D."/>
            <person name="Gui C."/>
            <person name="Meng S."/>
            <person name="Li G."/>
            <person name="Viehrig K."/>
            <person name="Ye F."/>
            <person name="Su P."/>
            <person name="Kiefer A.F."/>
            <person name="Nichols A."/>
            <person name="Cepeda A.J."/>
            <person name="Yan W."/>
            <person name="Fan B."/>
            <person name="Jiang Y."/>
            <person name="Adhikari A."/>
            <person name="Zheng C.-J."/>
            <person name="Schuster L."/>
            <person name="Cowan T.M."/>
            <person name="Smanski M.J."/>
            <person name="Chevrette M.G."/>
            <person name="De Carvalho L.P.S."/>
            <person name="Shen B."/>
        </authorList>
    </citation>
    <scope>NUCLEOTIDE SEQUENCE [LARGE SCALE GENOMIC DNA]</scope>
    <source>
        <strain evidence="8 9">NPDC050100</strain>
    </source>
</reference>
<organism evidence="8 9">
    <name type="scientific">Microtetraspora glauca</name>
    <dbReference type="NCBI Taxonomy" id="1996"/>
    <lineage>
        <taxon>Bacteria</taxon>
        <taxon>Bacillati</taxon>
        <taxon>Actinomycetota</taxon>
        <taxon>Actinomycetes</taxon>
        <taxon>Streptosporangiales</taxon>
        <taxon>Streptosporangiaceae</taxon>
        <taxon>Microtetraspora</taxon>
    </lineage>
</organism>
<protein>
    <submittedName>
        <fullName evidence="8">YihY/virulence factor BrkB family protein</fullName>
    </submittedName>
</protein>
<dbReference type="EMBL" id="JBFALK010000035">
    <property type="protein sequence ID" value="MEV0974785.1"/>
    <property type="molecule type" value="Genomic_DNA"/>
</dbReference>
<evidence type="ECO:0000256" key="4">
    <source>
        <dbReference type="ARBA" id="ARBA00022989"/>
    </source>
</evidence>
<feature type="transmembrane region" description="Helical" evidence="7">
    <location>
        <begin position="264"/>
        <end position="285"/>
    </location>
</feature>
<dbReference type="RefSeq" id="WP_358141794.1">
    <property type="nucleotide sequence ID" value="NZ_JBFALK010000035.1"/>
</dbReference>
<accession>A0ABV3GT27</accession>
<evidence type="ECO:0000313" key="8">
    <source>
        <dbReference type="EMBL" id="MEV0974785.1"/>
    </source>
</evidence>
<evidence type="ECO:0000256" key="7">
    <source>
        <dbReference type="SAM" id="Phobius"/>
    </source>
</evidence>
<evidence type="ECO:0000256" key="5">
    <source>
        <dbReference type="ARBA" id="ARBA00023136"/>
    </source>
</evidence>
<feature type="transmembrane region" description="Helical" evidence="7">
    <location>
        <begin position="152"/>
        <end position="177"/>
    </location>
</feature>
<comment type="caution">
    <text evidence="8">The sequence shown here is derived from an EMBL/GenBank/DDBJ whole genome shotgun (WGS) entry which is preliminary data.</text>
</comment>
<keyword evidence="5 7" id="KW-0472">Membrane</keyword>
<keyword evidence="4 7" id="KW-1133">Transmembrane helix</keyword>
<feature type="transmembrane region" description="Helical" evidence="7">
    <location>
        <begin position="197"/>
        <end position="217"/>
    </location>
</feature>
<dbReference type="Pfam" id="PF03631">
    <property type="entry name" value="Virul_fac_BrkB"/>
    <property type="match status" value="1"/>
</dbReference>
<keyword evidence="3 7" id="KW-0812">Transmembrane</keyword>
<feature type="transmembrane region" description="Helical" evidence="7">
    <location>
        <begin position="229"/>
        <end position="252"/>
    </location>
</feature>
<evidence type="ECO:0000313" key="9">
    <source>
        <dbReference type="Proteomes" id="UP001551675"/>
    </source>
</evidence>
<feature type="transmembrane region" description="Helical" evidence="7">
    <location>
        <begin position="48"/>
        <end position="70"/>
    </location>
</feature>
<keyword evidence="9" id="KW-1185">Reference proteome</keyword>
<dbReference type="NCBIfam" id="TIGR00765">
    <property type="entry name" value="yihY_not_rbn"/>
    <property type="match status" value="1"/>
</dbReference>
<dbReference type="PIRSF" id="PIRSF035875">
    <property type="entry name" value="RNase_BN"/>
    <property type="match status" value="1"/>
</dbReference>
<name>A0ABV3GT27_MICGL</name>
<proteinExistence type="predicted"/>
<dbReference type="InterPro" id="IPR017039">
    <property type="entry name" value="Virul_fac_BrkB"/>
</dbReference>
<dbReference type="Proteomes" id="UP001551675">
    <property type="component" value="Unassembled WGS sequence"/>
</dbReference>
<evidence type="ECO:0000256" key="3">
    <source>
        <dbReference type="ARBA" id="ARBA00022692"/>
    </source>
</evidence>
<sequence length="321" mass="34813">MTREDPQRDSPGAPESPTDLPRKSWRAVLRRTVREFQRDKVTDWAAALTYYAVLSIFPALLAVVSLLGLFGTSATQALMDNVGALAPGPAKQTLAPVLQALQGSRQAAGVATIIGIVVALWSASGYVAAFMRVANVAYDMPEGRPIWVTLPLRLGITAVLVVLTAAGMFAVVFTGGLADRAGRALGIGQTALAIWNIGKWPVLVVLVALALALLYWLAPNVRQPRFRWLTPGSMLAVIIWIIASLLFALYVAKFGSYNKTYATLAGVIVFLIWLWITNIAILLGVEFDAELARQRAIEAGHAPDKVPYVAPRDTRKIKKER</sequence>
<keyword evidence="2" id="KW-1003">Cell membrane</keyword>
<evidence type="ECO:0000256" key="1">
    <source>
        <dbReference type="ARBA" id="ARBA00004651"/>
    </source>
</evidence>
<gene>
    <name evidence="8" type="ORF">AB0I59_39865</name>
</gene>
<feature type="transmembrane region" description="Helical" evidence="7">
    <location>
        <begin position="107"/>
        <end position="131"/>
    </location>
</feature>
<dbReference type="PANTHER" id="PTHR30213:SF0">
    <property type="entry name" value="UPF0761 MEMBRANE PROTEIN YIHY"/>
    <property type="match status" value="1"/>
</dbReference>
<dbReference type="PANTHER" id="PTHR30213">
    <property type="entry name" value="INNER MEMBRANE PROTEIN YHJD"/>
    <property type="match status" value="1"/>
</dbReference>
<comment type="subcellular location">
    <subcellularLocation>
        <location evidence="1">Cell membrane</location>
        <topology evidence="1">Multi-pass membrane protein</topology>
    </subcellularLocation>
</comment>